<feature type="chain" id="PRO_5046924411" description="Chemokine interleukin-8-like domain-containing protein" evidence="6">
    <location>
        <begin position="19"/>
        <end position="90"/>
    </location>
</feature>
<dbReference type="GO" id="GO:0030335">
    <property type="term" value="P:positive regulation of cell migration"/>
    <property type="evidence" value="ECO:0007669"/>
    <property type="project" value="TreeGrafter"/>
</dbReference>
<evidence type="ECO:0000259" key="7">
    <source>
        <dbReference type="SMART" id="SM00199"/>
    </source>
</evidence>
<name>A0A8D2K0S5_THEGE</name>
<protein>
    <recommendedName>
        <fullName evidence="7">Chemokine interleukin-8-like domain-containing protein</fullName>
    </recommendedName>
</protein>
<dbReference type="GO" id="GO:0061844">
    <property type="term" value="P:antimicrobial humoral immune response mediated by antimicrobial peptide"/>
    <property type="evidence" value="ECO:0007669"/>
    <property type="project" value="TreeGrafter"/>
</dbReference>
<dbReference type="PANTHER" id="PTHR12015:SF94">
    <property type="entry name" value="C-C MOTIF CHEMOKINE 18"/>
    <property type="match status" value="1"/>
</dbReference>
<keyword evidence="3 6" id="KW-0732">Signal</keyword>
<evidence type="ECO:0000256" key="5">
    <source>
        <dbReference type="ARBA" id="ARBA00023198"/>
    </source>
</evidence>
<reference evidence="8" key="2">
    <citation type="submission" date="2025-08" db="UniProtKB">
        <authorList>
            <consortium name="Ensembl"/>
        </authorList>
    </citation>
    <scope>IDENTIFICATION</scope>
</reference>
<dbReference type="Ensembl" id="ENSTGET00000018071.1">
    <property type="protein sequence ID" value="ENSTGEP00000015078.1"/>
    <property type="gene ID" value="ENSTGEG00000012249.1"/>
</dbReference>
<dbReference type="PANTHER" id="PTHR12015">
    <property type="entry name" value="SMALL INDUCIBLE CYTOKINE A"/>
    <property type="match status" value="1"/>
</dbReference>
<proteinExistence type="predicted"/>
<dbReference type="GO" id="GO:0048020">
    <property type="term" value="F:CCR chemokine receptor binding"/>
    <property type="evidence" value="ECO:0007669"/>
    <property type="project" value="TreeGrafter"/>
</dbReference>
<dbReference type="GO" id="GO:0006954">
    <property type="term" value="P:inflammatory response"/>
    <property type="evidence" value="ECO:0007669"/>
    <property type="project" value="UniProtKB-KW"/>
</dbReference>
<keyword evidence="1" id="KW-0145">Chemotaxis</keyword>
<evidence type="ECO:0000256" key="6">
    <source>
        <dbReference type="SAM" id="SignalP"/>
    </source>
</evidence>
<dbReference type="Gene3D" id="2.40.50.40">
    <property type="match status" value="1"/>
</dbReference>
<reference evidence="8" key="3">
    <citation type="submission" date="2025-09" db="UniProtKB">
        <authorList>
            <consortium name="Ensembl"/>
        </authorList>
    </citation>
    <scope>IDENTIFICATION</scope>
</reference>
<dbReference type="GO" id="GO:0070098">
    <property type="term" value="P:chemokine-mediated signaling pathway"/>
    <property type="evidence" value="ECO:0007669"/>
    <property type="project" value="TreeGrafter"/>
</dbReference>
<dbReference type="Proteomes" id="UP000694411">
    <property type="component" value="Chromosome 16"/>
</dbReference>
<evidence type="ECO:0000313" key="8">
    <source>
        <dbReference type="Ensembl" id="ENSTGEP00000015078.1"/>
    </source>
</evidence>
<evidence type="ECO:0000256" key="2">
    <source>
        <dbReference type="ARBA" id="ARBA00022514"/>
    </source>
</evidence>
<dbReference type="GO" id="GO:0008009">
    <property type="term" value="F:chemokine activity"/>
    <property type="evidence" value="ECO:0007669"/>
    <property type="project" value="InterPro"/>
</dbReference>
<evidence type="ECO:0000256" key="3">
    <source>
        <dbReference type="ARBA" id="ARBA00022729"/>
    </source>
</evidence>
<evidence type="ECO:0000313" key="9">
    <source>
        <dbReference type="Proteomes" id="UP000694411"/>
    </source>
</evidence>
<dbReference type="AlphaFoldDB" id="A0A8D2K0S5"/>
<dbReference type="GO" id="GO:0005615">
    <property type="term" value="C:extracellular space"/>
    <property type="evidence" value="ECO:0007669"/>
    <property type="project" value="UniProtKB-KW"/>
</dbReference>
<organism evidence="8 9">
    <name type="scientific">Theropithecus gelada</name>
    <name type="common">Gelada baboon</name>
    <dbReference type="NCBI Taxonomy" id="9565"/>
    <lineage>
        <taxon>Eukaryota</taxon>
        <taxon>Metazoa</taxon>
        <taxon>Chordata</taxon>
        <taxon>Craniata</taxon>
        <taxon>Vertebrata</taxon>
        <taxon>Euteleostomi</taxon>
        <taxon>Mammalia</taxon>
        <taxon>Eutheria</taxon>
        <taxon>Euarchontoglires</taxon>
        <taxon>Primates</taxon>
        <taxon>Haplorrhini</taxon>
        <taxon>Catarrhini</taxon>
        <taxon>Cercopithecidae</taxon>
        <taxon>Cercopithecinae</taxon>
        <taxon>Theropithecus</taxon>
    </lineage>
</organism>
<keyword evidence="4" id="KW-1015">Disulfide bond</keyword>
<keyword evidence="2" id="KW-0202">Cytokine</keyword>
<dbReference type="InterPro" id="IPR036048">
    <property type="entry name" value="Interleukin_8-like_sf"/>
</dbReference>
<accession>A0A8D2K0S5</accession>
<dbReference type="InterPro" id="IPR039809">
    <property type="entry name" value="Chemokine_b/g/d"/>
</dbReference>
<evidence type="ECO:0000256" key="4">
    <source>
        <dbReference type="ARBA" id="ARBA00023157"/>
    </source>
</evidence>
<evidence type="ECO:0000256" key="1">
    <source>
        <dbReference type="ARBA" id="ARBA00022500"/>
    </source>
</evidence>
<dbReference type="InterPro" id="IPR001811">
    <property type="entry name" value="Chemokine_IL8-like_dom"/>
</dbReference>
<keyword evidence="9" id="KW-1185">Reference proteome</keyword>
<dbReference type="SUPFAM" id="SSF54117">
    <property type="entry name" value="Interleukin 8-like chemokines"/>
    <property type="match status" value="1"/>
</dbReference>
<feature type="signal peptide" evidence="6">
    <location>
        <begin position="1"/>
        <end position="18"/>
    </location>
</feature>
<dbReference type="CDD" id="cd00272">
    <property type="entry name" value="Chemokine_CC"/>
    <property type="match status" value="1"/>
</dbReference>
<keyword evidence="5" id="KW-0395">Inflammatory response</keyword>
<sequence>MGTPTAALAVLFFTEALCLWTPSPLFGTNKEFCCLVYTSRQIPQKFIVDCSETSPQCTKPGPLTKRGRQICADPNKKWVQKYISDLKLIA</sequence>
<dbReference type="Pfam" id="PF00048">
    <property type="entry name" value="IL8"/>
    <property type="match status" value="1"/>
</dbReference>
<reference evidence="8" key="1">
    <citation type="submission" date="2018-05" db="EMBL/GenBank/DDBJ databases">
        <title>Whole genome of Theropithecus gelada.</title>
        <authorList>
            <person name="Chiou K.L."/>
            <person name="Snyder-Mackler N."/>
        </authorList>
    </citation>
    <scope>NUCLEOTIDE SEQUENCE [LARGE SCALE GENOMIC DNA]</scope>
</reference>
<feature type="domain" description="Chemokine interleukin-8-like" evidence="7">
    <location>
        <begin position="30"/>
        <end position="86"/>
    </location>
</feature>
<dbReference type="SMART" id="SM00199">
    <property type="entry name" value="SCY"/>
    <property type="match status" value="1"/>
</dbReference>